<dbReference type="Proteomes" id="UP001268683">
    <property type="component" value="Chromosome"/>
</dbReference>
<protein>
    <submittedName>
        <fullName evidence="2">DNA polymerase III subunit delta</fullName>
        <ecNumber evidence="2">2.7.7.7</ecNumber>
    </submittedName>
</protein>
<dbReference type="InterPro" id="IPR027417">
    <property type="entry name" value="P-loop_NTPase"/>
</dbReference>
<accession>A0AA52H8M0</accession>
<feature type="domain" description="AAA+ ATPase" evidence="1">
    <location>
        <begin position="36"/>
        <end position="204"/>
    </location>
</feature>
<dbReference type="EMBL" id="CP123872">
    <property type="protein sequence ID" value="WND02256.1"/>
    <property type="molecule type" value="Genomic_DNA"/>
</dbReference>
<dbReference type="KEGG" id="tmk:QGN29_11910"/>
<keyword evidence="2" id="KW-0548">Nucleotidyltransferase</keyword>
<name>A0AA52H8M0_9PROT</name>
<dbReference type="GO" id="GO:0003887">
    <property type="term" value="F:DNA-directed DNA polymerase activity"/>
    <property type="evidence" value="ECO:0007669"/>
    <property type="project" value="UniProtKB-EC"/>
</dbReference>
<dbReference type="PANTHER" id="PTHR11669:SF8">
    <property type="entry name" value="DNA POLYMERASE III SUBUNIT DELTA"/>
    <property type="match status" value="1"/>
</dbReference>
<evidence type="ECO:0000313" key="3">
    <source>
        <dbReference type="Proteomes" id="UP001268683"/>
    </source>
</evidence>
<dbReference type="SUPFAM" id="SSF52540">
    <property type="entry name" value="P-loop containing nucleoside triphosphate hydrolases"/>
    <property type="match status" value="1"/>
</dbReference>
<evidence type="ECO:0000259" key="1">
    <source>
        <dbReference type="SMART" id="SM00382"/>
    </source>
</evidence>
<dbReference type="EC" id="2.7.7.7" evidence="2"/>
<dbReference type="SMART" id="SM00382">
    <property type="entry name" value="AAA"/>
    <property type="match status" value="1"/>
</dbReference>
<dbReference type="InterPro" id="IPR050238">
    <property type="entry name" value="DNA_Rep/Repair_Clamp_Loader"/>
</dbReference>
<dbReference type="RefSeq" id="WP_310798092.1">
    <property type="nucleotide sequence ID" value="NZ_CP123872.1"/>
</dbReference>
<dbReference type="NCBIfam" id="NF005677">
    <property type="entry name" value="PRK07471.1"/>
    <property type="match status" value="1"/>
</dbReference>
<dbReference type="Gene3D" id="3.40.50.300">
    <property type="entry name" value="P-loop containing nucleotide triphosphate hydrolases"/>
    <property type="match status" value="1"/>
</dbReference>
<proteinExistence type="predicted"/>
<gene>
    <name evidence="2" type="ORF">QGN29_11910</name>
</gene>
<dbReference type="AlphaFoldDB" id="A0AA52H8M0"/>
<organism evidence="2 3">
    <name type="scientific">Temperatibacter marinus</name>
    <dbReference type="NCBI Taxonomy" id="1456591"/>
    <lineage>
        <taxon>Bacteria</taxon>
        <taxon>Pseudomonadati</taxon>
        <taxon>Pseudomonadota</taxon>
        <taxon>Alphaproteobacteria</taxon>
        <taxon>Kordiimonadales</taxon>
        <taxon>Temperatibacteraceae</taxon>
        <taxon>Temperatibacter</taxon>
    </lineage>
</organism>
<dbReference type="Pfam" id="PF13177">
    <property type="entry name" value="DNA_pol3_delta2"/>
    <property type="match status" value="1"/>
</dbReference>
<dbReference type="GO" id="GO:0006261">
    <property type="term" value="P:DNA-templated DNA replication"/>
    <property type="evidence" value="ECO:0007669"/>
    <property type="project" value="TreeGrafter"/>
</dbReference>
<keyword evidence="3" id="KW-1185">Reference proteome</keyword>
<dbReference type="InterPro" id="IPR003593">
    <property type="entry name" value="AAA+_ATPase"/>
</dbReference>
<reference evidence="2" key="1">
    <citation type="submission" date="2023-04" db="EMBL/GenBank/DDBJ databases">
        <title>Complete genome sequence of Temperatibacter marinus.</title>
        <authorList>
            <person name="Rong J.-C."/>
            <person name="Yi M.-L."/>
            <person name="Zhao Q."/>
        </authorList>
    </citation>
    <scope>NUCLEOTIDE SEQUENCE</scope>
    <source>
        <strain evidence="2">NBRC 110045</strain>
    </source>
</reference>
<keyword evidence="2" id="KW-0808">Transferase</keyword>
<sequence length="370" mass="40913">MTDSPEDILHPRRTMSLNGHEEAERLFLDAFNEDRLHHAWLVTGPKGVGKSSFAWRAAKFLMVHGQQKVGGDSLFGDALPPVVLSTLSVDADHDTVTRILAGTHSDINEIMRSPNKDTGKMRKEIVIDDIRALINQSTQTSSEGGWRIAIIDSVDELNVSAANALLKLLEEPPVKTILFLVSHSPGKLLPTIRSRCRALKLQPLPIESVKAVLAGKYPSLSVEEMNALSVLSEGAPGQACSYAASNALSLYQDIMNILGQFPRIDVPALHKFAEKLASVKADADYHLFVDLLYFIRQRLLRYMATGEEVTPVSSNEIAIFHDISSKSTLDQQLDLWEKTIELIGRASRVNLDRKQVILNIFSQMAALVSR</sequence>
<dbReference type="GO" id="GO:0009360">
    <property type="term" value="C:DNA polymerase III complex"/>
    <property type="evidence" value="ECO:0007669"/>
    <property type="project" value="TreeGrafter"/>
</dbReference>
<evidence type="ECO:0000313" key="2">
    <source>
        <dbReference type="EMBL" id="WND02256.1"/>
    </source>
</evidence>
<dbReference type="PANTHER" id="PTHR11669">
    <property type="entry name" value="REPLICATION FACTOR C / DNA POLYMERASE III GAMMA-TAU SUBUNIT"/>
    <property type="match status" value="1"/>
</dbReference>